<dbReference type="AlphaFoldDB" id="A0ABD2QGD6"/>
<dbReference type="EMBL" id="JBJKFK010000382">
    <property type="protein sequence ID" value="KAL3317436.1"/>
    <property type="molecule type" value="Genomic_DNA"/>
</dbReference>
<proteinExistence type="predicted"/>
<organism evidence="1 2">
    <name type="scientific">Cichlidogyrus casuarinus</name>
    <dbReference type="NCBI Taxonomy" id="1844966"/>
    <lineage>
        <taxon>Eukaryota</taxon>
        <taxon>Metazoa</taxon>
        <taxon>Spiralia</taxon>
        <taxon>Lophotrochozoa</taxon>
        <taxon>Platyhelminthes</taxon>
        <taxon>Monogenea</taxon>
        <taxon>Monopisthocotylea</taxon>
        <taxon>Dactylogyridea</taxon>
        <taxon>Ancyrocephalidae</taxon>
        <taxon>Cichlidogyrus</taxon>
    </lineage>
</organism>
<accession>A0ABD2QGD6</accession>
<reference evidence="1 2" key="1">
    <citation type="submission" date="2024-11" db="EMBL/GenBank/DDBJ databases">
        <title>Adaptive evolution of stress response genes in parasites aligns with host niche diversity.</title>
        <authorList>
            <person name="Hahn C."/>
            <person name="Resl P."/>
        </authorList>
    </citation>
    <scope>NUCLEOTIDE SEQUENCE [LARGE SCALE GENOMIC DNA]</scope>
    <source>
        <strain evidence="1">EGGRZ-B1_66</strain>
        <tissue evidence="1">Body</tissue>
    </source>
</reference>
<evidence type="ECO:0000313" key="2">
    <source>
        <dbReference type="Proteomes" id="UP001626550"/>
    </source>
</evidence>
<dbReference type="Proteomes" id="UP001626550">
    <property type="component" value="Unassembled WGS sequence"/>
</dbReference>
<evidence type="ECO:0000313" key="1">
    <source>
        <dbReference type="EMBL" id="KAL3317436.1"/>
    </source>
</evidence>
<keyword evidence="2" id="KW-1185">Reference proteome</keyword>
<name>A0ABD2QGD6_9PLAT</name>
<gene>
    <name evidence="1" type="ORF">Ciccas_003907</name>
</gene>
<comment type="caution">
    <text evidence="1">The sequence shown here is derived from an EMBL/GenBank/DDBJ whole genome shotgun (WGS) entry which is preliminary data.</text>
</comment>
<protein>
    <submittedName>
        <fullName evidence="1">Uncharacterized protein</fullName>
    </submittedName>
</protein>
<sequence length="1082" mass="119935">MYQSSKTAPCDRSAFKDRLLASICIQQSWLLRILALELTWVSRGACSKAYAQRLTTQLCVNSTQELDDIESFNDDLISTVTIQPKSILVDSMLVKTMNHGLRALLTSNTYKELINAGPIPADSDTAKCFKSDLIGQAMKNCFHKLDVIDCVEFKSTSKGILSLRQVELNSDEAVFNLLTLLLTKQVTANPIELARTSSQALIAWADKFNLHVLLRDSADSVLMAWLQVVSVSSQLMLGTPSMQTLSMPRNSLSNGLELLKQNLQTGLQVLEKIYDFLAAIPVLDAPTSGTLVTLTEACLSLFSACSHIRTAQDHGDFAREELACFIDCLSLITSLIPATQPSKKATANLYASLSHLLRLCSVLDQFVRHSHSDPGKKSGVVAVQCYQVLIRLFFNVEPSLADNSYTPLQCIKNDALNGQPVIVRLTALSLLTHFLELEALCSTTSKRLSKSNRLLHSLASDTDNFVNSLSLSLLEDVEQMDQALGSNGDISVTQFAYQVKMSLFCQIASCEFGAQLLEKSTLVLSLAKCGLFSKISLSALLWEQLADLSRQEQSSTLAKKVLGLLQNSIDHVAHFGSCNMRQVLYFALSCDLNEDCQSSRWELFMNVQLAVMRLFQTLVQNLGMKHDALANQLLCFFKRHQLALLHDPDVNALDKPLSTLLVATRAERQDLSADKTRLLISRFCLALDTVVSHLAAISSSSQLTLHGKSKRRNTSTEPQHQSLSLLPHALAQLPIVLDSVQSCLNLKGSDSSMSRLGNLSLNSIGPCMWSAVEQELSFTQYLNWTGRLLATVHCCMSSEENGMNVEEMDFPFALEFQQPSEAPNSKNCLSTLVSIIRVSLSVLLSVEQKCVRILALIERQLVPFLNELGDCEEEATKNRPGNRAINLVLQTGALTWLLNPQSESESVFTSGQASSLALDELLQLVSTIYGTSSSSWSSDKDSDYKRNEQKMLSKLVTMGCEDLLIRQVEAAKSCLELGLTILWRHLEFSLDLASSKIRSNIWKGLVADQELDRRWLSPELFDELNHASQLGFVSTTDHLFIKAFVKRLERYVNEIKMVRQSNVHSAQEQPTFSVFRGLGRCA</sequence>